<dbReference type="InterPro" id="IPR009062">
    <property type="entry name" value="Smac/DIABLO-like_sf"/>
</dbReference>
<dbReference type="Proteomes" id="UP001142489">
    <property type="component" value="Unassembled WGS sequence"/>
</dbReference>
<evidence type="ECO:0000256" key="6">
    <source>
        <dbReference type="ARBA" id="ARBA00046319"/>
    </source>
</evidence>
<comment type="similarity">
    <text evidence="6">Belongs to the Smac/DIABLO protein family.</text>
</comment>
<dbReference type="SUPFAM" id="SSF46984">
    <property type="entry name" value="Smac/diablo"/>
    <property type="match status" value="1"/>
</dbReference>
<comment type="subcellular location">
    <subcellularLocation>
        <location evidence="1">Mitochondrion</location>
    </subcellularLocation>
</comment>
<evidence type="ECO:0000313" key="8">
    <source>
        <dbReference type="Proteomes" id="UP001142489"/>
    </source>
</evidence>
<dbReference type="EMBL" id="JAPFRF010000009">
    <property type="protein sequence ID" value="KAJ7322528.1"/>
    <property type="molecule type" value="Genomic_DNA"/>
</dbReference>
<evidence type="ECO:0000313" key="7">
    <source>
        <dbReference type="EMBL" id="KAJ7322528.1"/>
    </source>
</evidence>
<organism evidence="7 8">
    <name type="scientific">Phrynocephalus forsythii</name>
    <dbReference type="NCBI Taxonomy" id="171643"/>
    <lineage>
        <taxon>Eukaryota</taxon>
        <taxon>Metazoa</taxon>
        <taxon>Chordata</taxon>
        <taxon>Craniata</taxon>
        <taxon>Vertebrata</taxon>
        <taxon>Euteleostomi</taxon>
        <taxon>Lepidosauria</taxon>
        <taxon>Squamata</taxon>
        <taxon>Bifurcata</taxon>
        <taxon>Unidentata</taxon>
        <taxon>Episquamata</taxon>
        <taxon>Toxicofera</taxon>
        <taxon>Iguania</taxon>
        <taxon>Acrodonta</taxon>
        <taxon>Agamidae</taxon>
        <taxon>Agaminae</taxon>
        <taxon>Phrynocephalus</taxon>
    </lineage>
</organism>
<dbReference type="InterPro" id="IPR015142">
    <property type="entry name" value="Smac_DIABLO"/>
</dbReference>
<keyword evidence="4" id="KW-0496">Mitochondrion</keyword>
<evidence type="ECO:0000256" key="5">
    <source>
        <dbReference type="ARBA" id="ARBA00033049"/>
    </source>
</evidence>
<protein>
    <recommendedName>
        <fullName evidence="5">Direct IAP-binding protein with low pI</fullName>
    </recommendedName>
</protein>
<dbReference type="Gene3D" id="1.20.58.70">
    <property type="match status" value="1"/>
</dbReference>
<keyword evidence="3" id="KW-0809">Transit peptide</keyword>
<comment type="caution">
    <text evidence="7">The sequence shown here is derived from an EMBL/GenBank/DDBJ whole genome shotgun (WGS) entry which is preliminary data.</text>
</comment>
<dbReference type="PANTHER" id="PTHR32247">
    <property type="entry name" value="DIABLO HOMOLOG, MITOCHONDRIAL"/>
    <property type="match status" value="1"/>
</dbReference>
<sequence length="70" mass="7989">MSLEDEIMFTFQSVKNQEYLKLQFECLPALYLSEMAAEAAYQSWPGQASVTVHNHIQLVGNQVHEICQLS</sequence>
<evidence type="ECO:0000256" key="3">
    <source>
        <dbReference type="ARBA" id="ARBA00022946"/>
    </source>
</evidence>
<evidence type="ECO:0000256" key="4">
    <source>
        <dbReference type="ARBA" id="ARBA00023128"/>
    </source>
</evidence>
<dbReference type="Pfam" id="PF09057">
    <property type="entry name" value="Smac_DIABLO"/>
    <property type="match status" value="1"/>
</dbReference>
<dbReference type="GO" id="GO:0005739">
    <property type="term" value="C:mitochondrion"/>
    <property type="evidence" value="ECO:0007669"/>
    <property type="project" value="UniProtKB-SubCell"/>
</dbReference>
<accession>A0A9Q0XPB4</accession>
<dbReference type="PANTHER" id="PTHR32247:SF3">
    <property type="entry name" value="DIABLO IAP-BINDING MITOCHONDRIAL PROTEIN"/>
    <property type="match status" value="1"/>
</dbReference>
<dbReference type="AlphaFoldDB" id="A0A9Q0XPB4"/>
<name>A0A9Q0XPB4_9SAUR</name>
<keyword evidence="8" id="KW-1185">Reference proteome</keyword>
<keyword evidence="2" id="KW-0053">Apoptosis</keyword>
<dbReference type="OrthoDB" id="6153032at2759"/>
<evidence type="ECO:0000256" key="1">
    <source>
        <dbReference type="ARBA" id="ARBA00004173"/>
    </source>
</evidence>
<gene>
    <name evidence="7" type="ORF">JRQ81_018815</name>
</gene>
<evidence type="ECO:0000256" key="2">
    <source>
        <dbReference type="ARBA" id="ARBA00022703"/>
    </source>
</evidence>
<dbReference type="GO" id="GO:0051402">
    <property type="term" value="P:neuron apoptotic process"/>
    <property type="evidence" value="ECO:0007669"/>
    <property type="project" value="TreeGrafter"/>
</dbReference>
<reference evidence="7" key="1">
    <citation type="journal article" date="2023" name="DNA Res.">
        <title>Chromosome-level genome assembly of Phrynocephalus forsythii using third-generation DNA sequencing and Hi-C analysis.</title>
        <authorList>
            <person name="Qi Y."/>
            <person name="Zhao W."/>
            <person name="Zhao Y."/>
            <person name="Niu C."/>
            <person name="Cao S."/>
            <person name="Zhang Y."/>
        </authorList>
    </citation>
    <scope>NUCLEOTIDE SEQUENCE</scope>
    <source>
        <tissue evidence="7">Muscle</tissue>
    </source>
</reference>
<proteinExistence type="inferred from homology"/>
<dbReference type="GO" id="GO:0008631">
    <property type="term" value="P:intrinsic apoptotic signaling pathway in response to oxidative stress"/>
    <property type="evidence" value="ECO:0007669"/>
    <property type="project" value="TreeGrafter"/>
</dbReference>